<protein>
    <submittedName>
        <fullName evidence="2">2,3-bisphosphoglycerate-dependent phosphoglycerate mutase</fullName>
    </submittedName>
</protein>
<dbReference type="EMBL" id="FMBL01000001">
    <property type="protein sequence ID" value="SCC78730.1"/>
    <property type="molecule type" value="Genomic_DNA"/>
</dbReference>
<dbReference type="InterPro" id="IPR013078">
    <property type="entry name" value="His_Pase_superF_clade-1"/>
</dbReference>
<evidence type="ECO:0000256" key="1">
    <source>
        <dbReference type="PIRSR" id="PIRSR613078-2"/>
    </source>
</evidence>
<dbReference type="CDD" id="cd07067">
    <property type="entry name" value="HP_PGM_like"/>
    <property type="match status" value="1"/>
</dbReference>
<dbReference type="GO" id="GO:0005737">
    <property type="term" value="C:cytoplasm"/>
    <property type="evidence" value="ECO:0007669"/>
    <property type="project" value="TreeGrafter"/>
</dbReference>
<accession>A0A1C4H2C0</accession>
<dbReference type="SUPFAM" id="SSF53254">
    <property type="entry name" value="Phosphoglycerate mutase-like"/>
    <property type="match status" value="1"/>
</dbReference>
<dbReference type="InterPro" id="IPR050275">
    <property type="entry name" value="PGM_Phosphatase"/>
</dbReference>
<evidence type="ECO:0000313" key="2">
    <source>
        <dbReference type="EMBL" id="SCC78730.1"/>
    </source>
</evidence>
<dbReference type="Pfam" id="PF00300">
    <property type="entry name" value="His_Phos_1"/>
    <property type="match status" value="2"/>
</dbReference>
<dbReference type="SMART" id="SM00855">
    <property type="entry name" value="PGAM"/>
    <property type="match status" value="1"/>
</dbReference>
<dbReference type="InterPro" id="IPR029033">
    <property type="entry name" value="His_PPase_superfam"/>
</dbReference>
<dbReference type="GO" id="GO:0016791">
    <property type="term" value="F:phosphatase activity"/>
    <property type="evidence" value="ECO:0007669"/>
    <property type="project" value="TreeGrafter"/>
</dbReference>
<dbReference type="AlphaFoldDB" id="A0A1C4H2C0"/>
<dbReference type="Gene3D" id="3.40.50.1240">
    <property type="entry name" value="Phosphoglycerate mutase-like"/>
    <property type="match status" value="1"/>
</dbReference>
<proteinExistence type="predicted"/>
<sequence length="324" mass="36427">MKIILPAKHCRIDDLFSSTVCGRIKEEDFRFIVAISQRGKQNGEDMIDEVIFLRHGRTAYNVVHRLQGQIDVPLDIVGQWQADQTGVELAKRYYWAKISYIARHPEILVQRSEGVVKQSNVGEYQNVPAAKGKLEVRSSDLFRAVQTAHSFADLLGIPVITDKRLRERSFGQWEGMTHEQIKSLDAEAYRSWRSREGGEAKYGVESRTRVGARGANAVLELLDEHADDEEPTTLMLVSHGSFIAATIETLLGMDPESDKLGNIPNAFWSRLKPLSGDDRSCSWKLAEYNCGPAIAFEQDWSNGPEELHYPGQTRMTPLPVTATV</sequence>
<dbReference type="PANTHER" id="PTHR48100">
    <property type="entry name" value="BROAD-SPECIFICITY PHOSPHATASE YOR283W-RELATED"/>
    <property type="match status" value="1"/>
</dbReference>
<reference evidence="3" key="1">
    <citation type="submission" date="2016-08" db="EMBL/GenBank/DDBJ databases">
        <authorList>
            <person name="Varghese N."/>
            <person name="Submissions Spin"/>
        </authorList>
    </citation>
    <scope>NUCLEOTIDE SEQUENCE [LARGE SCALE GENOMIC DNA]</scope>
    <source>
        <strain evidence="3">R-52791</strain>
    </source>
</reference>
<feature type="binding site" evidence="1">
    <location>
        <begin position="54"/>
        <end position="61"/>
    </location>
    <ligand>
        <name>substrate</name>
    </ligand>
</feature>
<gene>
    <name evidence="2" type="ORF">GA0061077_0397</name>
</gene>
<dbReference type="PANTHER" id="PTHR48100:SF62">
    <property type="entry name" value="GLUCOSYL-3-PHOSPHOGLYCERATE PHOSPHATASE"/>
    <property type="match status" value="1"/>
</dbReference>
<name>A0A1C4H2C0_9BIFI</name>
<evidence type="ECO:0000313" key="3">
    <source>
        <dbReference type="Proteomes" id="UP000242610"/>
    </source>
</evidence>
<organism evidence="2 3">
    <name type="scientific">Bifidobacterium commune</name>
    <dbReference type="NCBI Taxonomy" id="1505727"/>
    <lineage>
        <taxon>Bacteria</taxon>
        <taxon>Bacillati</taxon>
        <taxon>Actinomycetota</taxon>
        <taxon>Actinomycetes</taxon>
        <taxon>Bifidobacteriales</taxon>
        <taxon>Bifidobacteriaceae</taxon>
        <taxon>Bifidobacterium</taxon>
    </lineage>
</organism>
<dbReference type="STRING" id="1505727.GA0061077_0397"/>
<dbReference type="Proteomes" id="UP000242610">
    <property type="component" value="Unassembled WGS sequence"/>
</dbReference>
<keyword evidence="3" id="KW-1185">Reference proteome</keyword>